<dbReference type="Proteomes" id="UP000485562">
    <property type="component" value="Unassembled WGS sequence"/>
</dbReference>
<dbReference type="Pfam" id="PF13088">
    <property type="entry name" value="BNR_2"/>
    <property type="match status" value="1"/>
</dbReference>
<comment type="caution">
    <text evidence="2">The sequence shown here is derived from an EMBL/GenBank/DDBJ whole genome shotgun (WGS) entry which is preliminary data.</text>
</comment>
<dbReference type="InterPro" id="IPR011040">
    <property type="entry name" value="Sialidase"/>
</dbReference>
<accession>A0A1V6C504</accession>
<evidence type="ECO:0000313" key="2">
    <source>
        <dbReference type="EMBL" id="OQB71921.1"/>
    </source>
</evidence>
<dbReference type="CDD" id="cd15482">
    <property type="entry name" value="Sialidase_non-viral"/>
    <property type="match status" value="1"/>
</dbReference>
<dbReference type="EMBL" id="MWDQ01000147">
    <property type="protein sequence ID" value="OQB71921.1"/>
    <property type="molecule type" value="Genomic_DNA"/>
</dbReference>
<reference evidence="2" key="1">
    <citation type="submission" date="2017-02" db="EMBL/GenBank/DDBJ databases">
        <title>Delving into the versatile metabolic prowess of the omnipresent phylum Bacteroidetes.</title>
        <authorList>
            <person name="Nobu M.K."/>
            <person name="Mei R."/>
            <person name="Narihiro T."/>
            <person name="Kuroda K."/>
            <person name="Liu W.-T."/>
        </authorList>
    </citation>
    <scope>NUCLEOTIDE SEQUENCE</scope>
    <source>
        <strain evidence="2">ADurb.Bin131</strain>
    </source>
</reference>
<dbReference type="AlphaFoldDB" id="A0A1V6C504"/>
<evidence type="ECO:0000259" key="1">
    <source>
        <dbReference type="Pfam" id="PF13088"/>
    </source>
</evidence>
<proteinExistence type="predicted"/>
<dbReference type="InterPro" id="IPR036278">
    <property type="entry name" value="Sialidase_sf"/>
</dbReference>
<sequence>MKNTFFQVVDKGFIWRARKDTRYKIASGPRCVVTDKGEVICSFMVQTALGVNNFRPVIVRSHNYRTWSGFTMPWMHLSSNYSIFGSISKSYDGQIFFFGTRTAIDNSCELFWSETTQGMKENGLVYAYSSDEGHTWSELFEIPKPISGAAEAPGAMCITKNGSWHACYSPYNTFDPNLSVERNQVVLLTSRDKGKTWLYRQMFHFEQKYATAAEAWIIELSDGRLVGTCWKINQKDGSDFPNPYTISFDDGNTWTPSKSTGIMGQSTALAPLPDGRLLFIYNQRKHPPYGVRLAIANPCDVDFGIDTDEIVYSVEKPATRFSATSHDDWTNFSFGEPHVILLGDRILLVVFWCIEQGVGGIRYVCLEAPGLF</sequence>
<organism evidence="2">
    <name type="scientific">candidate division TA06 bacterium ADurb.Bin131</name>
    <dbReference type="NCBI Taxonomy" id="1852827"/>
    <lineage>
        <taxon>Bacteria</taxon>
        <taxon>Bacteria division TA06</taxon>
    </lineage>
</organism>
<gene>
    <name evidence="2" type="ORF">BWX89_01588</name>
</gene>
<protein>
    <recommendedName>
        <fullName evidence="1">Sialidase domain-containing protein</fullName>
    </recommendedName>
</protein>
<name>A0A1V6C504_UNCT6</name>
<dbReference type="SUPFAM" id="SSF50939">
    <property type="entry name" value="Sialidases"/>
    <property type="match status" value="1"/>
</dbReference>
<dbReference type="Gene3D" id="2.120.10.10">
    <property type="match status" value="1"/>
</dbReference>
<feature type="domain" description="Sialidase" evidence="1">
    <location>
        <begin position="116"/>
        <end position="286"/>
    </location>
</feature>